<dbReference type="InterPro" id="IPR006638">
    <property type="entry name" value="Elp3/MiaA/NifB-like_rSAM"/>
</dbReference>
<keyword evidence="5" id="KW-0411">Iron-sulfur</keyword>
<dbReference type="GO" id="GO:0005829">
    <property type="term" value="C:cytosol"/>
    <property type="evidence" value="ECO:0007669"/>
    <property type="project" value="TreeGrafter"/>
</dbReference>
<evidence type="ECO:0000313" key="8">
    <source>
        <dbReference type="EMBL" id="QTA86430.1"/>
    </source>
</evidence>
<dbReference type="GO" id="GO:0051539">
    <property type="term" value="F:4 iron, 4 sulfur cluster binding"/>
    <property type="evidence" value="ECO:0007669"/>
    <property type="project" value="UniProtKB-KW"/>
</dbReference>
<dbReference type="InterPro" id="IPR007197">
    <property type="entry name" value="rSAM"/>
</dbReference>
<dbReference type="PANTHER" id="PTHR43409">
    <property type="entry name" value="ANAEROBIC MAGNESIUM-PROTOPORPHYRIN IX MONOMETHYL ESTER CYCLASE-RELATED"/>
    <property type="match status" value="1"/>
</dbReference>
<sequence>MNTQAYEKKIQNYEVCSEKQTGCLTQCSGNEKNCIRTQRDSVKHDIPNILLVNPWIHDFAAYDFWAKPMGILTLAAVLREHGVCVTYMDCLDRFHPRAHDSNPYARGGRGPYLKTRIPKPDGLEDVSRNFSRYGIREEWFREDLLNIPKPNLILVTSLMTYWYPGVRETIRIIREVFPDIPIILGGIYATLCRDHAVRHSGADEVVTGAAEEDILRLVEAYTGFSVNLKFDPENLDAYPYPALDLQRKIGYVPILTSRGCPFSCAYCASHFLNPKRMRRDPLQVVEEIIYWHKKYAVSDFVFYDDALLVNAEEHAIPMFENIIKSDLNIRFHTPNAVHIRNISKQTAELMFQAGFETLRLGLETTAFEERNKWDRKVTEEEFIQAISCLKQAGFTQNQMGAYLLAGLPYQSPGSVEASVRIVRQSGVTPIIAHYTPIPHTALWQQAVASSRYDIESDPVFTNNAIFPCSHEKFSWERLSYLKNLIAKA</sequence>
<organism evidence="8 9">
    <name type="scientific">Desulfonema magnum</name>
    <dbReference type="NCBI Taxonomy" id="45655"/>
    <lineage>
        <taxon>Bacteria</taxon>
        <taxon>Pseudomonadati</taxon>
        <taxon>Thermodesulfobacteriota</taxon>
        <taxon>Desulfobacteria</taxon>
        <taxon>Desulfobacterales</taxon>
        <taxon>Desulfococcaceae</taxon>
        <taxon>Desulfonema</taxon>
    </lineage>
</organism>
<keyword evidence="2" id="KW-0949">S-adenosyl-L-methionine</keyword>
<keyword evidence="9" id="KW-1185">Reference proteome</keyword>
<comment type="cofactor">
    <cofactor evidence="1">
        <name>[4Fe-4S] cluster</name>
        <dbReference type="ChEBI" id="CHEBI:49883"/>
    </cofactor>
</comment>
<dbReference type="RefSeq" id="WP_207682067.1">
    <property type="nucleotide sequence ID" value="NZ_CP061800.1"/>
</dbReference>
<dbReference type="InterPro" id="IPR036724">
    <property type="entry name" value="Cobalamin-bd_sf"/>
</dbReference>
<dbReference type="GO" id="GO:0046872">
    <property type="term" value="F:metal ion binding"/>
    <property type="evidence" value="ECO:0007669"/>
    <property type="project" value="UniProtKB-KW"/>
</dbReference>
<dbReference type="Pfam" id="PF04055">
    <property type="entry name" value="Radical_SAM"/>
    <property type="match status" value="1"/>
</dbReference>
<dbReference type="InterPro" id="IPR058240">
    <property type="entry name" value="rSAM_sf"/>
</dbReference>
<dbReference type="InterPro" id="IPR006158">
    <property type="entry name" value="Cobalamin-bd"/>
</dbReference>
<dbReference type="Proteomes" id="UP000663722">
    <property type="component" value="Chromosome"/>
</dbReference>
<dbReference type="InterPro" id="IPR051198">
    <property type="entry name" value="BchE-like"/>
</dbReference>
<dbReference type="InterPro" id="IPR023404">
    <property type="entry name" value="rSAM_horseshoe"/>
</dbReference>
<evidence type="ECO:0000256" key="5">
    <source>
        <dbReference type="ARBA" id="ARBA00023014"/>
    </source>
</evidence>
<evidence type="ECO:0000313" key="9">
    <source>
        <dbReference type="Proteomes" id="UP000663722"/>
    </source>
</evidence>
<dbReference type="EMBL" id="CP061800">
    <property type="protein sequence ID" value="QTA86430.1"/>
    <property type="molecule type" value="Genomic_DNA"/>
</dbReference>
<evidence type="ECO:0000256" key="1">
    <source>
        <dbReference type="ARBA" id="ARBA00001966"/>
    </source>
</evidence>
<dbReference type="PANTHER" id="PTHR43409:SF15">
    <property type="entry name" value="PUTATIVE-RELATED"/>
    <property type="match status" value="1"/>
</dbReference>
<keyword evidence="3" id="KW-0479">Metal-binding</keyword>
<dbReference type="CDD" id="cd01335">
    <property type="entry name" value="Radical_SAM"/>
    <property type="match status" value="1"/>
</dbReference>
<feature type="domain" description="Radical SAM core" evidence="7">
    <location>
        <begin position="244"/>
        <end position="477"/>
    </location>
</feature>
<reference evidence="8" key="1">
    <citation type="journal article" date="2021" name="Microb. Physiol.">
        <title>Proteogenomic Insights into the Physiology of Marine, Sulfate-Reducing, Filamentous Desulfonema limicola and Desulfonema magnum.</title>
        <authorList>
            <person name="Schnaars V."/>
            <person name="Wohlbrand L."/>
            <person name="Scheve S."/>
            <person name="Hinrichs C."/>
            <person name="Reinhardt R."/>
            <person name="Rabus R."/>
        </authorList>
    </citation>
    <scope>NUCLEOTIDE SEQUENCE</scope>
    <source>
        <strain evidence="8">4be13</strain>
    </source>
</reference>
<keyword evidence="4" id="KW-0408">Iron</keyword>
<name>A0A975GM99_9BACT</name>
<protein>
    <submittedName>
        <fullName evidence="8">Cobalamin-binding domain-containing protein</fullName>
    </submittedName>
</protein>
<evidence type="ECO:0000256" key="4">
    <source>
        <dbReference type="ARBA" id="ARBA00023004"/>
    </source>
</evidence>
<dbReference type="AlphaFoldDB" id="A0A975GM99"/>
<evidence type="ECO:0000256" key="2">
    <source>
        <dbReference type="ARBA" id="ARBA00022691"/>
    </source>
</evidence>
<dbReference type="InterPro" id="IPR034466">
    <property type="entry name" value="Methyltransferase_Class_B"/>
</dbReference>
<accession>A0A975GM99</accession>
<dbReference type="Gene3D" id="3.80.30.20">
    <property type="entry name" value="tm_1862 like domain"/>
    <property type="match status" value="1"/>
</dbReference>
<evidence type="ECO:0000259" key="6">
    <source>
        <dbReference type="PROSITE" id="PS51332"/>
    </source>
</evidence>
<feature type="domain" description="B12-binding" evidence="6">
    <location>
        <begin position="53"/>
        <end position="228"/>
    </location>
</feature>
<proteinExistence type="predicted"/>
<dbReference type="PROSITE" id="PS51332">
    <property type="entry name" value="B12_BINDING"/>
    <property type="match status" value="1"/>
</dbReference>
<dbReference type="SMART" id="SM00729">
    <property type="entry name" value="Elp3"/>
    <property type="match status" value="1"/>
</dbReference>
<dbReference type="GO" id="GO:0003824">
    <property type="term" value="F:catalytic activity"/>
    <property type="evidence" value="ECO:0007669"/>
    <property type="project" value="InterPro"/>
</dbReference>
<dbReference type="SUPFAM" id="SSF52242">
    <property type="entry name" value="Cobalamin (vitamin B12)-binding domain"/>
    <property type="match status" value="1"/>
</dbReference>
<gene>
    <name evidence="8" type="ORF">dnm_024540</name>
</gene>
<dbReference type="SUPFAM" id="SSF102114">
    <property type="entry name" value="Radical SAM enzymes"/>
    <property type="match status" value="1"/>
</dbReference>
<dbReference type="SFLD" id="SFLDS00029">
    <property type="entry name" value="Radical_SAM"/>
    <property type="match status" value="1"/>
</dbReference>
<dbReference type="Gene3D" id="3.40.50.280">
    <property type="entry name" value="Cobalamin-binding domain"/>
    <property type="match status" value="1"/>
</dbReference>
<dbReference type="GO" id="GO:0031419">
    <property type="term" value="F:cobalamin binding"/>
    <property type="evidence" value="ECO:0007669"/>
    <property type="project" value="InterPro"/>
</dbReference>
<evidence type="ECO:0000256" key="3">
    <source>
        <dbReference type="ARBA" id="ARBA00022723"/>
    </source>
</evidence>
<dbReference type="KEGG" id="dmm:dnm_024540"/>
<dbReference type="SFLD" id="SFLDG01082">
    <property type="entry name" value="B12-binding_domain_containing"/>
    <property type="match status" value="1"/>
</dbReference>
<dbReference type="SFLD" id="SFLDG01123">
    <property type="entry name" value="methyltransferase_(Class_B)"/>
    <property type="match status" value="1"/>
</dbReference>
<dbReference type="PROSITE" id="PS51918">
    <property type="entry name" value="RADICAL_SAM"/>
    <property type="match status" value="1"/>
</dbReference>
<dbReference type="Pfam" id="PF02310">
    <property type="entry name" value="B12-binding"/>
    <property type="match status" value="1"/>
</dbReference>
<evidence type="ECO:0000259" key="7">
    <source>
        <dbReference type="PROSITE" id="PS51918"/>
    </source>
</evidence>